<protein>
    <submittedName>
        <fullName evidence="1">Uncharacterized protein</fullName>
    </submittedName>
</protein>
<dbReference type="RefSeq" id="XP_012654649.1">
    <property type="nucleotide sequence ID" value="XM_012799195.1"/>
</dbReference>
<gene>
    <name evidence="1" type="ORF">TTHERM_000566758</name>
</gene>
<dbReference type="AlphaFoldDB" id="W7X8V9"/>
<evidence type="ECO:0000313" key="1">
    <source>
        <dbReference type="EMBL" id="EWS72823.1"/>
    </source>
</evidence>
<sequence>MFYTGQQKMGKQSKTLIYQIILQNYRFLLSSNHKPLIPPPLIYKYEEKKKKCFCLYFLCENDSIKNIIMKIFSEAISKQLIDIIDYLFSQTTLCNQDKQKFRSWMIFTNLILKVKCFILRFKFPQQICLFYVFFNYAKRDNDAKNLTIF</sequence>
<keyword evidence="2" id="KW-1185">Reference proteome</keyword>
<dbReference type="GeneID" id="24439604"/>
<dbReference type="Proteomes" id="UP000009168">
    <property type="component" value="Unassembled WGS sequence"/>
</dbReference>
<name>W7X8V9_TETTS</name>
<reference evidence="2" key="1">
    <citation type="journal article" date="2006" name="PLoS Biol.">
        <title>Macronuclear genome sequence of the ciliate Tetrahymena thermophila, a model eukaryote.</title>
        <authorList>
            <person name="Eisen J.A."/>
            <person name="Coyne R.S."/>
            <person name="Wu M."/>
            <person name="Wu D."/>
            <person name="Thiagarajan M."/>
            <person name="Wortman J.R."/>
            <person name="Badger J.H."/>
            <person name="Ren Q."/>
            <person name="Amedeo P."/>
            <person name="Jones K.M."/>
            <person name="Tallon L.J."/>
            <person name="Delcher A.L."/>
            <person name="Salzberg S.L."/>
            <person name="Silva J.C."/>
            <person name="Haas B.J."/>
            <person name="Majoros W.H."/>
            <person name="Farzad M."/>
            <person name="Carlton J.M."/>
            <person name="Smith R.K. Jr."/>
            <person name="Garg J."/>
            <person name="Pearlman R.E."/>
            <person name="Karrer K.M."/>
            <person name="Sun L."/>
            <person name="Manning G."/>
            <person name="Elde N.C."/>
            <person name="Turkewitz A.P."/>
            <person name="Asai D.J."/>
            <person name="Wilkes D.E."/>
            <person name="Wang Y."/>
            <person name="Cai H."/>
            <person name="Collins K."/>
            <person name="Stewart B.A."/>
            <person name="Lee S.R."/>
            <person name="Wilamowska K."/>
            <person name="Weinberg Z."/>
            <person name="Ruzzo W.L."/>
            <person name="Wloga D."/>
            <person name="Gaertig J."/>
            <person name="Frankel J."/>
            <person name="Tsao C.-C."/>
            <person name="Gorovsky M.A."/>
            <person name="Keeling P.J."/>
            <person name="Waller R.F."/>
            <person name="Patron N.J."/>
            <person name="Cherry J.M."/>
            <person name="Stover N.A."/>
            <person name="Krieger C.J."/>
            <person name="del Toro C."/>
            <person name="Ryder H.F."/>
            <person name="Williamson S.C."/>
            <person name="Barbeau R.A."/>
            <person name="Hamilton E.P."/>
            <person name="Orias E."/>
        </authorList>
    </citation>
    <scope>NUCLEOTIDE SEQUENCE [LARGE SCALE GENOMIC DNA]</scope>
    <source>
        <strain evidence="2">SB210</strain>
    </source>
</reference>
<dbReference type="KEGG" id="tet:TTHERM_000566758"/>
<accession>W7X8V9</accession>
<dbReference type="EMBL" id="GG662556">
    <property type="protein sequence ID" value="EWS72823.1"/>
    <property type="molecule type" value="Genomic_DNA"/>
</dbReference>
<organism evidence="1 2">
    <name type="scientific">Tetrahymena thermophila (strain SB210)</name>
    <dbReference type="NCBI Taxonomy" id="312017"/>
    <lineage>
        <taxon>Eukaryota</taxon>
        <taxon>Sar</taxon>
        <taxon>Alveolata</taxon>
        <taxon>Ciliophora</taxon>
        <taxon>Intramacronucleata</taxon>
        <taxon>Oligohymenophorea</taxon>
        <taxon>Hymenostomatida</taxon>
        <taxon>Tetrahymenina</taxon>
        <taxon>Tetrahymenidae</taxon>
        <taxon>Tetrahymena</taxon>
    </lineage>
</organism>
<evidence type="ECO:0000313" key="2">
    <source>
        <dbReference type="Proteomes" id="UP000009168"/>
    </source>
</evidence>
<dbReference type="InParanoid" id="W7X8V9"/>
<proteinExistence type="predicted"/>